<evidence type="ECO:0000259" key="7">
    <source>
        <dbReference type="Pfam" id="PF12341"/>
    </source>
</evidence>
<evidence type="ECO:0000259" key="8">
    <source>
        <dbReference type="Pfam" id="PF20946"/>
    </source>
</evidence>
<dbReference type="SMART" id="SM00320">
    <property type="entry name" value="WD40"/>
    <property type="match status" value="1"/>
</dbReference>
<dbReference type="InterPro" id="IPR022100">
    <property type="entry name" value="WDHD1/CFT4_beta-prop_2nd"/>
</dbReference>
<evidence type="ECO:0000313" key="11">
    <source>
        <dbReference type="Proteomes" id="UP001158576"/>
    </source>
</evidence>
<evidence type="ECO:0000256" key="6">
    <source>
        <dbReference type="SAM" id="MobiDB-lite"/>
    </source>
</evidence>
<keyword evidence="2 5" id="KW-0853">WD repeat</keyword>
<gene>
    <name evidence="10" type="ORF">OKIOD_LOCUS5334</name>
</gene>
<evidence type="ECO:0000256" key="5">
    <source>
        <dbReference type="PROSITE-ProRule" id="PRU00221"/>
    </source>
</evidence>
<dbReference type="PROSITE" id="PS50294">
    <property type="entry name" value="WD_REPEATS_REGION"/>
    <property type="match status" value="1"/>
</dbReference>
<dbReference type="InterPro" id="IPR015943">
    <property type="entry name" value="WD40/YVTN_repeat-like_dom_sf"/>
</dbReference>
<keyword evidence="4" id="KW-0539">Nucleus</keyword>
<dbReference type="PANTHER" id="PTHR19932">
    <property type="entry name" value="WD REPEAT AND HMG-BOX DNA BINDING PROTEIN"/>
    <property type="match status" value="1"/>
</dbReference>
<dbReference type="InterPro" id="IPR048591">
    <property type="entry name" value="WDHD1/CFT4_hel"/>
</dbReference>
<feature type="compositionally biased region" description="Basic and acidic residues" evidence="6">
    <location>
        <begin position="361"/>
        <end position="373"/>
    </location>
</feature>
<proteinExistence type="predicted"/>
<feature type="compositionally biased region" description="Acidic residues" evidence="6">
    <location>
        <begin position="830"/>
        <end position="860"/>
    </location>
</feature>
<evidence type="ECO:0000256" key="4">
    <source>
        <dbReference type="ARBA" id="ARBA00023242"/>
    </source>
</evidence>
<dbReference type="Pfam" id="PF20946">
    <property type="entry name" value="Ctf4_C"/>
    <property type="match status" value="1"/>
</dbReference>
<feature type="compositionally biased region" description="Acidic residues" evidence="6">
    <location>
        <begin position="339"/>
        <end position="360"/>
    </location>
</feature>
<feature type="region of interest" description="Disordered" evidence="6">
    <location>
        <begin position="825"/>
        <end position="1026"/>
    </location>
</feature>
<feature type="compositionally biased region" description="Basic and acidic residues" evidence="6">
    <location>
        <begin position="396"/>
        <end position="405"/>
    </location>
</feature>
<comment type="subcellular location">
    <subcellularLocation>
        <location evidence="1">Nucleus</location>
    </subcellularLocation>
</comment>
<evidence type="ECO:0000313" key="10">
    <source>
        <dbReference type="EMBL" id="CAG5094684.1"/>
    </source>
</evidence>
<protein>
    <submittedName>
        <fullName evidence="10">Oidioi.mRNA.OKI2018_I69.XSR.g13776.t1.cds</fullName>
    </submittedName>
</protein>
<dbReference type="InterPro" id="IPR019775">
    <property type="entry name" value="WD40_repeat_CS"/>
</dbReference>
<dbReference type="Proteomes" id="UP001158576">
    <property type="component" value="Chromosome XSR"/>
</dbReference>
<dbReference type="InterPro" id="IPR057646">
    <property type="entry name" value="WD40_WDHD1_1st"/>
</dbReference>
<feature type="compositionally biased region" description="Polar residues" evidence="6">
    <location>
        <begin position="872"/>
        <end position="891"/>
    </location>
</feature>
<evidence type="ECO:0000256" key="2">
    <source>
        <dbReference type="ARBA" id="ARBA00022574"/>
    </source>
</evidence>
<dbReference type="InterPro" id="IPR001680">
    <property type="entry name" value="WD40_rpt"/>
</dbReference>
<organism evidence="10 11">
    <name type="scientific">Oikopleura dioica</name>
    <name type="common">Tunicate</name>
    <dbReference type="NCBI Taxonomy" id="34765"/>
    <lineage>
        <taxon>Eukaryota</taxon>
        <taxon>Metazoa</taxon>
        <taxon>Chordata</taxon>
        <taxon>Tunicata</taxon>
        <taxon>Appendicularia</taxon>
        <taxon>Copelata</taxon>
        <taxon>Oikopleuridae</taxon>
        <taxon>Oikopleura</taxon>
    </lineage>
</organism>
<feature type="domain" description="WDHD1/CFT4 helical bundle" evidence="8">
    <location>
        <begin position="740"/>
        <end position="830"/>
    </location>
</feature>
<feature type="compositionally biased region" description="Basic and acidic residues" evidence="6">
    <location>
        <begin position="926"/>
        <end position="953"/>
    </location>
</feature>
<evidence type="ECO:0000256" key="1">
    <source>
        <dbReference type="ARBA" id="ARBA00004123"/>
    </source>
</evidence>
<evidence type="ECO:0000259" key="9">
    <source>
        <dbReference type="Pfam" id="PF24817"/>
    </source>
</evidence>
<evidence type="ECO:0000256" key="3">
    <source>
        <dbReference type="ARBA" id="ARBA00022737"/>
    </source>
</evidence>
<accession>A0ABN7SBM8</accession>
<feature type="compositionally biased region" description="Low complexity" evidence="6">
    <location>
        <begin position="960"/>
        <end position="976"/>
    </location>
</feature>
<name>A0ABN7SBM8_OIKDI</name>
<sequence length="1026" mass="113978">MTKRIKVHEEGNVGISFEAGRLLTWGDSLVKAWPKGLENEAEELECFGDVRHALSIKHENKIYVHVTSESVDTETYEWPSLLEDKNYTLFRFTCDIGCIASLKNAESIQAAAGAGDFKVKWKDLQRQREVTLEGHDAPILSVAIDPRGKLVCSSSCDGFLKIWDLSKAECIFNEKLFFRSSDIEHAKCSAKLEFEPRSGELLAVLVEKGAKIFNRSDNTLLHDIEEPEVPKTLAWSKCGSVLAIALKTVVNFYDTKSFSKIHEICSEENSPISGICFTDKSVLIAEKSGTLISTPTSDFITKEMKGKSSSLPKPVAKIVSEESVAMSVDDEESRNNQFLDEEAGEAGEEEEVDDLEALWDEDAKSETDEKANEEGAMEFDEDSNNAVSLNAVRDSVPMDKPREYSDGEDDDLAGAIYEGPQPSQMQKAFQPGESPNYNASRYLCWNSTGIIKGMIDEQRGISTIIIEFHDVSVHHSVQLANQHDFVLGDMSEQAIILASKGELEGEDRKKSIVKVMNFKSWWDKNREWQVELARREIAEVVCASTDSVAVGTSARNIRMFSHAGAQIRLVTVPGPIVTMSSNLEQLFYVYHRHQGFEGDQYMACGTIASRRIGKKRRTANIPSDVAISPGAKLAWVGFTDEGTPATYDTTGIVRIVGWADRQWFPIANMTTIKKNFKTVDWWYMISINEGNKEIAAVHCENATYPEVHPRPEVHVMRINMPLVNPKTDISIQESELMINANITGTIDSLKKRGYDNDDEMEELVQKQITKGILKLLLGAIIQDADDRGYEICKLLEHPGQIQMAVRLANNKGRIKLAERLNDLARKRAEEDDSSSEEEEEEEDENEDEDAVEEIEEEEVVEQGIPDEGIANEVSQDGSTISNVSTTQGSTQESREAEGDARAAEERLARQKARNPFAQTSTEDDKENDKTTLDELPKSEAQRSKPKTMKDKLARFRSKQKASGAAAKSSKIQSKIAFGKRKELSTEEPATKKLKASALEASSDNASGSAVSTSMAMDDFAAGSDSD</sequence>
<feature type="repeat" description="WD" evidence="5">
    <location>
        <begin position="132"/>
        <end position="173"/>
    </location>
</feature>
<dbReference type="EMBL" id="OU015569">
    <property type="protein sequence ID" value="CAG5094684.1"/>
    <property type="molecule type" value="Genomic_DNA"/>
</dbReference>
<dbReference type="Pfam" id="PF12341">
    <property type="entry name" value="Mcl1_mid"/>
    <property type="match status" value="1"/>
</dbReference>
<feature type="region of interest" description="Disordered" evidence="6">
    <location>
        <begin position="324"/>
        <end position="407"/>
    </location>
</feature>
<dbReference type="Pfam" id="PF24817">
    <property type="entry name" value="WD40_WDHD1_1st"/>
    <property type="match status" value="1"/>
</dbReference>
<dbReference type="PROSITE" id="PS00678">
    <property type="entry name" value="WD_REPEATS_1"/>
    <property type="match status" value="1"/>
</dbReference>
<feature type="compositionally biased region" description="Polar residues" evidence="6">
    <location>
        <begin position="999"/>
        <end position="1014"/>
    </location>
</feature>
<keyword evidence="3" id="KW-0677">Repeat</keyword>
<feature type="domain" description="WDHD1 first WD40" evidence="9">
    <location>
        <begin position="8"/>
        <end position="281"/>
    </location>
</feature>
<feature type="compositionally biased region" description="Basic and acidic residues" evidence="6">
    <location>
        <begin position="892"/>
        <end position="908"/>
    </location>
</feature>
<dbReference type="SUPFAM" id="SSF50978">
    <property type="entry name" value="WD40 repeat-like"/>
    <property type="match status" value="1"/>
</dbReference>
<feature type="domain" description="WDHD1/CFT4 second beta-propeller" evidence="7">
    <location>
        <begin position="427"/>
        <end position="722"/>
    </location>
</feature>
<dbReference type="InterPro" id="IPR036322">
    <property type="entry name" value="WD40_repeat_dom_sf"/>
</dbReference>
<feature type="compositionally biased region" description="Basic and acidic residues" evidence="6">
    <location>
        <begin position="979"/>
        <end position="990"/>
    </location>
</feature>
<dbReference type="PROSITE" id="PS50082">
    <property type="entry name" value="WD_REPEATS_2"/>
    <property type="match status" value="1"/>
</dbReference>
<reference evidence="10 11" key="1">
    <citation type="submission" date="2021-04" db="EMBL/GenBank/DDBJ databases">
        <authorList>
            <person name="Bliznina A."/>
        </authorList>
    </citation>
    <scope>NUCLEOTIDE SEQUENCE [LARGE SCALE GENOMIC DNA]</scope>
</reference>
<dbReference type="Gene3D" id="2.130.10.10">
    <property type="entry name" value="YVTN repeat-like/Quinoprotein amine dehydrogenase"/>
    <property type="match status" value="1"/>
</dbReference>
<keyword evidence="11" id="KW-1185">Reference proteome</keyword>
<dbReference type="PANTHER" id="PTHR19932:SF10">
    <property type="entry name" value="WD REPEAT AND HMG-BOX DNA-BINDING PROTEIN 1"/>
    <property type="match status" value="1"/>
</dbReference>